<protein>
    <recommendedName>
        <fullName evidence="3">Ankyrin repeat protein</fullName>
    </recommendedName>
</protein>
<proteinExistence type="predicted"/>
<dbReference type="Gene3D" id="1.25.40.20">
    <property type="entry name" value="Ankyrin repeat-containing domain"/>
    <property type="match status" value="1"/>
</dbReference>
<dbReference type="SMART" id="SM00248">
    <property type="entry name" value="ANK"/>
    <property type="match status" value="3"/>
</dbReference>
<comment type="caution">
    <text evidence="1">The sequence shown here is derived from an EMBL/GenBank/DDBJ whole genome shotgun (WGS) entry which is preliminary data.</text>
</comment>
<name>A0AAD3CIX3_9STRA</name>
<evidence type="ECO:0000313" key="1">
    <source>
        <dbReference type="EMBL" id="GFH45970.1"/>
    </source>
</evidence>
<reference evidence="1 2" key="1">
    <citation type="journal article" date="2021" name="Sci. Rep.">
        <title>The genome of the diatom Chaetoceros tenuissimus carries an ancient integrated fragment of an extant virus.</title>
        <authorList>
            <person name="Hongo Y."/>
            <person name="Kimura K."/>
            <person name="Takaki Y."/>
            <person name="Yoshida Y."/>
            <person name="Baba S."/>
            <person name="Kobayashi G."/>
            <person name="Nagasaki K."/>
            <person name="Hano T."/>
            <person name="Tomaru Y."/>
        </authorList>
    </citation>
    <scope>NUCLEOTIDE SEQUENCE [LARGE SCALE GENOMIC DNA]</scope>
    <source>
        <strain evidence="1 2">NIES-3715</strain>
    </source>
</reference>
<evidence type="ECO:0008006" key="3">
    <source>
        <dbReference type="Google" id="ProtNLM"/>
    </source>
</evidence>
<dbReference type="SUPFAM" id="SSF48403">
    <property type="entry name" value="Ankyrin repeat"/>
    <property type="match status" value="1"/>
</dbReference>
<evidence type="ECO:0000313" key="2">
    <source>
        <dbReference type="Proteomes" id="UP001054902"/>
    </source>
</evidence>
<dbReference type="AlphaFoldDB" id="A0AAD3CIX3"/>
<dbReference type="InterPro" id="IPR036770">
    <property type="entry name" value="Ankyrin_rpt-contain_sf"/>
</dbReference>
<dbReference type="InterPro" id="IPR002110">
    <property type="entry name" value="Ankyrin_rpt"/>
</dbReference>
<keyword evidence="2" id="KW-1185">Reference proteome</keyword>
<accession>A0AAD3CIX3</accession>
<sequence>MISIITCEQQNQALDIIELGKRNYWDMVEAAIKDPKYNDCVFKYFDKRAVEPLIIVAATQKRSEIVKSLISKRKVDINFRGVQNRTAFFCYINYHPEDQEMALWLLRNGANPKICEKARRTKGARYDEDNDSRETFISTSPLKRLFQLTLEGCTPDYWRRNNLQNKPRHYHQQQYSTTDAIHFVGKVNERREMIKLLLTYDKMQYDFNPVVRSETKLLKRYATELGDVSISRSLNDCLNAQGTYILKDAKYALYHGNFDLLGTILEDLKITGSSSKERKFISLFVSSLIGSSILLSNGKSVPIMPIESCSKLVTLLTQSLNPQKCKKLCNFIFILYNHQRMILPAERVVYLRAFFESGAFLYQWNGWRQPVKRDISGFGSGSRTMQSQKVSLLQYAAQQGDIDLCEMLLDFVPDIKSYLMYKGTINRYAYQLADREDLRILLKGAFLDHCS</sequence>
<dbReference type="EMBL" id="BLLK01000022">
    <property type="protein sequence ID" value="GFH45970.1"/>
    <property type="molecule type" value="Genomic_DNA"/>
</dbReference>
<dbReference type="Proteomes" id="UP001054902">
    <property type="component" value="Unassembled WGS sequence"/>
</dbReference>
<organism evidence="1 2">
    <name type="scientific">Chaetoceros tenuissimus</name>
    <dbReference type="NCBI Taxonomy" id="426638"/>
    <lineage>
        <taxon>Eukaryota</taxon>
        <taxon>Sar</taxon>
        <taxon>Stramenopiles</taxon>
        <taxon>Ochrophyta</taxon>
        <taxon>Bacillariophyta</taxon>
        <taxon>Coscinodiscophyceae</taxon>
        <taxon>Chaetocerotophycidae</taxon>
        <taxon>Chaetocerotales</taxon>
        <taxon>Chaetocerotaceae</taxon>
        <taxon>Chaetoceros</taxon>
    </lineage>
</organism>
<gene>
    <name evidence="1" type="ORF">CTEN210_02444</name>
</gene>